<dbReference type="CDD" id="cd09998">
    <property type="entry name" value="HDAC_Hos3"/>
    <property type="match status" value="1"/>
</dbReference>
<feature type="compositionally biased region" description="Polar residues" evidence="1">
    <location>
        <begin position="649"/>
        <end position="664"/>
    </location>
</feature>
<dbReference type="InterPro" id="IPR000286">
    <property type="entry name" value="HDACs"/>
</dbReference>
<feature type="compositionally biased region" description="Polar residues" evidence="1">
    <location>
        <begin position="79"/>
        <end position="115"/>
    </location>
</feature>
<dbReference type="AlphaFoldDB" id="W2S378"/>
<feature type="region of interest" description="Disordered" evidence="1">
    <location>
        <begin position="953"/>
        <end position="1201"/>
    </location>
</feature>
<dbReference type="FunFam" id="3.40.800.20:FF:000011">
    <property type="entry name" value="Histone deacetylase HOS3"/>
    <property type="match status" value="1"/>
</dbReference>
<feature type="compositionally biased region" description="Polar residues" evidence="1">
    <location>
        <begin position="1163"/>
        <end position="1175"/>
    </location>
</feature>
<feature type="compositionally biased region" description="Polar residues" evidence="1">
    <location>
        <begin position="988"/>
        <end position="1040"/>
    </location>
</feature>
<organism evidence="3 4">
    <name type="scientific">Cyphellophora europaea (strain CBS 101466)</name>
    <name type="common">Phialophora europaea</name>
    <dbReference type="NCBI Taxonomy" id="1220924"/>
    <lineage>
        <taxon>Eukaryota</taxon>
        <taxon>Fungi</taxon>
        <taxon>Dikarya</taxon>
        <taxon>Ascomycota</taxon>
        <taxon>Pezizomycotina</taxon>
        <taxon>Eurotiomycetes</taxon>
        <taxon>Chaetothyriomycetidae</taxon>
        <taxon>Chaetothyriales</taxon>
        <taxon>Cyphellophoraceae</taxon>
        <taxon>Cyphellophora</taxon>
    </lineage>
</organism>
<dbReference type="SUPFAM" id="SSF52768">
    <property type="entry name" value="Arginase/deacetylase"/>
    <property type="match status" value="1"/>
</dbReference>
<feature type="compositionally biased region" description="Polar residues" evidence="1">
    <location>
        <begin position="911"/>
        <end position="933"/>
    </location>
</feature>
<dbReference type="PANTHER" id="PTHR47558">
    <property type="entry name" value="HISTONE DEACETYLASE HOS3"/>
    <property type="match status" value="1"/>
</dbReference>
<dbReference type="GO" id="GO:0004407">
    <property type="term" value="F:histone deacetylase activity"/>
    <property type="evidence" value="ECO:0007669"/>
    <property type="project" value="TreeGrafter"/>
</dbReference>
<dbReference type="InterPro" id="IPR053244">
    <property type="entry name" value="HDAC_HD_type_1"/>
</dbReference>
<feature type="compositionally biased region" description="Basic and acidic residues" evidence="1">
    <location>
        <begin position="1180"/>
        <end position="1201"/>
    </location>
</feature>
<dbReference type="PANTHER" id="PTHR47558:SF1">
    <property type="entry name" value="HISTONE DEACETYLASE HOS3"/>
    <property type="match status" value="1"/>
</dbReference>
<dbReference type="eggNOG" id="KOG1343">
    <property type="taxonomic scope" value="Eukaryota"/>
</dbReference>
<feature type="compositionally biased region" description="Polar residues" evidence="1">
    <location>
        <begin position="1140"/>
        <end position="1150"/>
    </location>
</feature>
<dbReference type="InterPro" id="IPR023696">
    <property type="entry name" value="Ureohydrolase_dom_sf"/>
</dbReference>
<feature type="region of interest" description="Disordered" evidence="1">
    <location>
        <begin position="1"/>
        <end position="128"/>
    </location>
</feature>
<dbReference type="STRING" id="1220924.W2S378"/>
<feature type="compositionally biased region" description="Polar residues" evidence="1">
    <location>
        <begin position="18"/>
        <end position="33"/>
    </location>
</feature>
<evidence type="ECO:0000313" key="3">
    <source>
        <dbReference type="EMBL" id="ETN42488.1"/>
    </source>
</evidence>
<dbReference type="VEuPathDB" id="FungiDB:HMPREF1541_01644"/>
<feature type="compositionally biased region" description="Polar residues" evidence="1">
    <location>
        <begin position="829"/>
        <end position="846"/>
    </location>
</feature>
<proteinExistence type="predicted"/>
<dbReference type="RefSeq" id="XP_008714224.1">
    <property type="nucleotide sequence ID" value="XM_008716002.1"/>
</dbReference>
<feature type="domain" description="Histone deacetylase" evidence="2">
    <location>
        <begin position="231"/>
        <end position="566"/>
    </location>
</feature>
<name>W2S378_CYPE1</name>
<dbReference type="GO" id="GO:0010468">
    <property type="term" value="P:regulation of gene expression"/>
    <property type="evidence" value="ECO:0007669"/>
    <property type="project" value="UniProtKB-ARBA"/>
</dbReference>
<feature type="compositionally biased region" description="Pro residues" evidence="1">
    <location>
        <begin position="1045"/>
        <end position="1055"/>
    </location>
</feature>
<evidence type="ECO:0000256" key="1">
    <source>
        <dbReference type="SAM" id="MobiDB-lite"/>
    </source>
</evidence>
<dbReference type="InterPro" id="IPR037138">
    <property type="entry name" value="His_deacetylse_dom_sf"/>
</dbReference>
<feature type="compositionally biased region" description="Polar residues" evidence="1">
    <location>
        <begin position="1084"/>
        <end position="1106"/>
    </location>
</feature>
<dbReference type="GeneID" id="19968983"/>
<gene>
    <name evidence="3" type="ORF">HMPREF1541_01644</name>
</gene>
<dbReference type="PRINTS" id="PR01270">
    <property type="entry name" value="HDASUPER"/>
</dbReference>
<dbReference type="OrthoDB" id="5232919at2759"/>
<feature type="compositionally biased region" description="Low complexity" evidence="1">
    <location>
        <begin position="810"/>
        <end position="820"/>
    </location>
</feature>
<feature type="compositionally biased region" description="Polar residues" evidence="1">
    <location>
        <begin position="41"/>
        <end position="64"/>
    </location>
</feature>
<dbReference type="Gene3D" id="3.40.800.20">
    <property type="entry name" value="Histone deacetylase domain"/>
    <property type="match status" value="1"/>
</dbReference>
<dbReference type="Proteomes" id="UP000030752">
    <property type="component" value="Unassembled WGS sequence"/>
</dbReference>
<dbReference type="EMBL" id="KB822718">
    <property type="protein sequence ID" value="ETN42488.1"/>
    <property type="molecule type" value="Genomic_DNA"/>
</dbReference>
<feature type="compositionally biased region" description="Polar residues" evidence="1">
    <location>
        <begin position="1059"/>
        <end position="1069"/>
    </location>
</feature>
<dbReference type="GO" id="GO:0005634">
    <property type="term" value="C:nucleus"/>
    <property type="evidence" value="ECO:0007669"/>
    <property type="project" value="TreeGrafter"/>
</dbReference>
<feature type="compositionally biased region" description="Polar residues" evidence="1">
    <location>
        <begin position="886"/>
        <end position="903"/>
    </location>
</feature>
<dbReference type="InParanoid" id="W2S378"/>
<protein>
    <recommendedName>
        <fullName evidence="2">Histone deacetylase domain-containing protein</fullName>
    </recommendedName>
</protein>
<dbReference type="HOGENOM" id="CLU_001880_0_0_1"/>
<dbReference type="InterPro" id="IPR023801">
    <property type="entry name" value="His_deacetylse_dom"/>
</dbReference>
<keyword evidence="4" id="KW-1185">Reference proteome</keyword>
<accession>W2S378</accession>
<evidence type="ECO:0000259" key="2">
    <source>
        <dbReference type="Pfam" id="PF00850"/>
    </source>
</evidence>
<dbReference type="Pfam" id="PF00850">
    <property type="entry name" value="Hist_deacetyl"/>
    <property type="match status" value="1"/>
</dbReference>
<feature type="region of interest" description="Disordered" evidence="1">
    <location>
        <begin position="738"/>
        <end position="933"/>
    </location>
</feature>
<evidence type="ECO:0000313" key="4">
    <source>
        <dbReference type="Proteomes" id="UP000030752"/>
    </source>
</evidence>
<reference evidence="3 4" key="1">
    <citation type="submission" date="2013-03" db="EMBL/GenBank/DDBJ databases">
        <title>The Genome Sequence of Phialophora europaea CBS 101466.</title>
        <authorList>
            <consortium name="The Broad Institute Genomics Platform"/>
            <person name="Cuomo C."/>
            <person name="de Hoog S."/>
            <person name="Gorbushina A."/>
            <person name="Walker B."/>
            <person name="Young S.K."/>
            <person name="Zeng Q."/>
            <person name="Gargeya S."/>
            <person name="Fitzgerald M."/>
            <person name="Haas B."/>
            <person name="Abouelleil A."/>
            <person name="Allen A.W."/>
            <person name="Alvarado L."/>
            <person name="Arachchi H.M."/>
            <person name="Berlin A.M."/>
            <person name="Chapman S.B."/>
            <person name="Gainer-Dewar J."/>
            <person name="Goldberg J."/>
            <person name="Griggs A."/>
            <person name="Gujja S."/>
            <person name="Hansen M."/>
            <person name="Howarth C."/>
            <person name="Imamovic A."/>
            <person name="Ireland A."/>
            <person name="Larimer J."/>
            <person name="McCowan C."/>
            <person name="Murphy C."/>
            <person name="Pearson M."/>
            <person name="Poon T.W."/>
            <person name="Priest M."/>
            <person name="Roberts A."/>
            <person name="Saif S."/>
            <person name="Shea T."/>
            <person name="Sisk P."/>
            <person name="Sykes S."/>
            <person name="Wortman J."/>
            <person name="Nusbaum C."/>
            <person name="Birren B."/>
        </authorList>
    </citation>
    <scope>NUCLEOTIDE SEQUENCE [LARGE SCALE GENOMIC DNA]</scope>
    <source>
        <strain evidence="3 4">CBS 101466</strain>
    </source>
</reference>
<feature type="region of interest" description="Disordered" evidence="1">
    <location>
        <begin position="640"/>
        <end position="677"/>
    </location>
</feature>
<sequence>MDPDIPHPSIEGAEPPHQSLSPVVTQVTNSAESTPRPPSTPLKSASRSPSRTQSPRIASRSPSVASVRHERTVSPALRTRQSLSNLSPSRSATPLKTQFRRASSNLNPASPSITPKSGAMPPETPKHKVLTPSMVATDYFAKELEDHATTPSKVVVITHDACYGHRYSRPRTSKVGLSMIVERPERILATVLGASTAYVRLGGRHAGSKYPPHPDKQAPSHTRPFQIRKTARSVPLTHACVTAVHGNKWMEELQIMCDTAESKLAMNGKELVRPVGYGKDEAGNTLPKLHEGDLYLCSESLAALQGCLGGVCDAIDTVFADQTTQRAFVCIRPPGHHCSSNYPSGFCWLNNVHVGISYAAMNHGLTHAAIIDFDLHHGDGSQTVTWDHNKDAQQRPKNAAPYRKTPIGYYSLHDINSYPCEWGDEDKVRNASLCIENAHGQSIWNVHLEPWANHAEFWKLYESRYIVLLDKARKFLRHHSDKLRSAKVKPRAAIFLSAGFDASEWEGAGMQRHGVNVPTNFYARFTSDVVKMAQEEDLGVDGRVISVLEGGYSDRALTSGVLSHICGLVEEPIARTSNNELPDAFKGGLGASMSGHRAVDTTANGAETIPTSTPETHSSAWWDIHSLESIEAIVAGNLPPQAKAKNDKGTGNYSSPTHASSAKMTETAKERRSLSAQLESRLALVEKPPPPPPDVEWPIAAYELSRLIIPTERQTLSCRHDELNAEATRARKERQSVFGVTAVPTGEPMQLRERKAKAAPLASGPSRSSSRTRSDNRRTTIASFGDLPDAKLAENNAQTGPDSRPRRRSSAASSIVSSFSEMKLGDNDQGGSEAQKTQGTAQTSARTVPATAGAGAGAKSMKPPPARKPRAAGPKTSVAPKAAPKKSSTGLPPLSRQGSNSSDKNTHPIRPTSSNQSRQVSGASDASTELDNITNGMKGISIKLNMPTEEQYLANKKKLEDTNQIKRQAKTTRKPPVPKGTKSKAPVKSTTPETKQQEASSQPPTQTAPYAQVTPSLADSEVFSEQGTVVPAQQLNESVNQPVPLSTPPTVPQPVSPQRSIGGSEQNILDSRPTMIPEAPLSNAHESMQENSDVSSESANPDTTKGQPDAAAWIPSQHSHPLVQTPAPNQWSFATPMPPESSSETASRPLTPNKKTKADLPIFTSTTPIPFSPRNNPVVKNDDTNQEVEGRSIWELPETPR</sequence>